<dbReference type="Gene3D" id="2.130.10.10">
    <property type="entry name" value="YVTN repeat-like/Quinoprotein amine dehydrogenase"/>
    <property type="match status" value="1"/>
</dbReference>
<dbReference type="InterPro" id="IPR001680">
    <property type="entry name" value="WD40_rpt"/>
</dbReference>
<comment type="caution">
    <text evidence="1">The sequence shown here is derived from an EMBL/GenBank/DDBJ whole genome shotgun (WGS) entry which is preliminary data.</text>
</comment>
<dbReference type="Proteomes" id="UP001232063">
    <property type="component" value="Unassembled WGS sequence"/>
</dbReference>
<dbReference type="InterPro" id="IPR051075">
    <property type="entry name" value="SCF_subunit_WD-repeat"/>
</dbReference>
<dbReference type="PANTHER" id="PTHR19872">
    <property type="entry name" value="UBIQUITIN LIGASE SPECIFICITY FACTOR/HREP PROTEIN"/>
    <property type="match status" value="1"/>
</dbReference>
<reference evidence="1" key="1">
    <citation type="submission" date="2023-05" db="EMBL/GenBank/DDBJ databases">
        <authorList>
            <person name="Zhang X."/>
        </authorList>
    </citation>
    <scope>NUCLEOTIDE SEQUENCE</scope>
    <source>
        <strain evidence="1">BD1B2-1</strain>
    </source>
</reference>
<evidence type="ECO:0000313" key="2">
    <source>
        <dbReference type="Proteomes" id="UP001232063"/>
    </source>
</evidence>
<evidence type="ECO:0000313" key="1">
    <source>
        <dbReference type="EMBL" id="MDJ1505322.1"/>
    </source>
</evidence>
<protein>
    <submittedName>
        <fullName evidence="1">Uncharacterized protein</fullName>
    </submittedName>
</protein>
<gene>
    <name evidence="1" type="ORF">QNI22_31995</name>
</gene>
<dbReference type="SUPFAM" id="SSF50978">
    <property type="entry name" value="WD40 repeat-like"/>
    <property type="match status" value="1"/>
</dbReference>
<sequence>MSYDITITLTQPRLRTDIMQILHQNPAVQQFRFVIHSSHYMEIDLEPSTTDPEQIAGVSFHIPYSFLNHVNTNFDLYFHYISTIATQLCCRAYDPQLGCYLDEPTFQLRKPLFRQTALPLGQLIYQDGKLHIEQAYSHKQLIWDIFSGIFVGSQAGESTKADKSPPVDETTEFIIYADARKKTIQVIDKETGTVRQNLEKAGETLLIKAISRTQFLSVNKGRAIKCWDMVTDQCLRTFKGHLDTISDCLLVHNRILFSSSLGGSLLVWNFITGKLLLTILHSAFNQSWIAFDTQGNFDHSENFFGAVQWDFGKQQFSERLCLAVDTRGSYQYKPVISGQFISGLVQSQMKSLLTQSLD</sequence>
<dbReference type="InterPro" id="IPR036322">
    <property type="entry name" value="WD40_repeat_dom_sf"/>
</dbReference>
<dbReference type="EMBL" id="JASJOU010000015">
    <property type="protein sequence ID" value="MDJ1505322.1"/>
    <property type="molecule type" value="Genomic_DNA"/>
</dbReference>
<dbReference type="RefSeq" id="WP_314517252.1">
    <property type="nucleotide sequence ID" value="NZ_JASJOU010000015.1"/>
</dbReference>
<keyword evidence="2" id="KW-1185">Reference proteome</keyword>
<organism evidence="1 2">
    <name type="scientific">Xanthocytophaga agilis</name>
    <dbReference type="NCBI Taxonomy" id="3048010"/>
    <lineage>
        <taxon>Bacteria</taxon>
        <taxon>Pseudomonadati</taxon>
        <taxon>Bacteroidota</taxon>
        <taxon>Cytophagia</taxon>
        <taxon>Cytophagales</taxon>
        <taxon>Rhodocytophagaceae</taxon>
        <taxon>Xanthocytophaga</taxon>
    </lineage>
</organism>
<accession>A0AAE3UJ30</accession>
<dbReference type="InterPro" id="IPR015943">
    <property type="entry name" value="WD40/YVTN_repeat-like_dom_sf"/>
</dbReference>
<proteinExistence type="predicted"/>
<dbReference type="SMART" id="SM00320">
    <property type="entry name" value="WD40"/>
    <property type="match status" value="1"/>
</dbReference>
<dbReference type="PANTHER" id="PTHR19872:SF7">
    <property type="entry name" value="F-BOX AND WD REPEAT DOMAIN CONTAINING PROTEIN 10B-RELATED"/>
    <property type="match status" value="1"/>
</dbReference>
<dbReference type="AlphaFoldDB" id="A0AAE3UJ30"/>
<name>A0AAE3UJ30_9BACT</name>